<dbReference type="AlphaFoldDB" id="A0A381NIW9"/>
<protein>
    <recommendedName>
        <fullName evidence="2">Fe2OG dioxygenase domain-containing protein</fullName>
    </recommendedName>
</protein>
<sequence length="260" mass="29850">MISPDIKKEYDEKGFLIVRNAIDSELANEVKNHVLWLGEKYPDIRPEAFHHHLLIHDPFIHHLLKSDRLLKIAEKIIGPNIALFGAHYIAKRPYDGKPVGWHQDGSYWPLEPMDVVSLWVAGTSSTVKNGCMRVIPGTQNKRLLKPSEMMQVDTEEYVLDLAIHPDQIDDSDAVDIEMEAGDVSVHNPFIIHGSNANLSDQWRMGLTLRYIPTTTYVNREHWECILLRGNAVDEIKNHYTDKPVFIDGEHMPFHGYEHYG</sequence>
<dbReference type="InterPro" id="IPR008775">
    <property type="entry name" value="Phytyl_CoA_dOase-like"/>
</dbReference>
<dbReference type="EMBL" id="UINC01000391">
    <property type="protein sequence ID" value="SUZ54510.1"/>
    <property type="molecule type" value="Genomic_DNA"/>
</dbReference>
<proteinExistence type="predicted"/>
<dbReference type="PANTHER" id="PTHR20883">
    <property type="entry name" value="PHYTANOYL-COA DIOXYGENASE DOMAIN CONTAINING 1"/>
    <property type="match status" value="1"/>
</dbReference>
<dbReference type="GO" id="GO:0046872">
    <property type="term" value="F:metal ion binding"/>
    <property type="evidence" value="ECO:0007669"/>
    <property type="project" value="UniProtKB-ARBA"/>
</dbReference>
<gene>
    <name evidence="1" type="ORF">METZ01_LOCUS7364</name>
</gene>
<dbReference type="Pfam" id="PF05721">
    <property type="entry name" value="PhyH"/>
    <property type="match status" value="1"/>
</dbReference>
<dbReference type="GO" id="GO:0016491">
    <property type="term" value="F:oxidoreductase activity"/>
    <property type="evidence" value="ECO:0007669"/>
    <property type="project" value="UniProtKB-ARBA"/>
</dbReference>
<dbReference type="Gene3D" id="2.60.120.620">
    <property type="entry name" value="q2cbj1_9rhob like domain"/>
    <property type="match status" value="1"/>
</dbReference>
<evidence type="ECO:0008006" key="2">
    <source>
        <dbReference type="Google" id="ProtNLM"/>
    </source>
</evidence>
<dbReference type="SUPFAM" id="SSF51197">
    <property type="entry name" value="Clavaminate synthase-like"/>
    <property type="match status" value="1"/>
</dbReference>
<dbReference type="PANTHER" id="PTHR20883:SF48">
    <property type="entry name" value="ECTOINE DIOXYGENASE"/>
    <property type="match status" value="1"/>
</dbReference>
<accession>A0A381NIW9</accession>
<organism evidence="1">
    <name type="scientific">marine metagenome</name>
    <dbReference type="NCBI Taxonomy" id="408172"/>
    <lineage>
        <taxon>unclassified sequences</taxon>
        <taxon>metagenomes</taxon>
        <taxon>ecological metagenomes</taxon>
    </lineage>
</organism>
<reference evidence="1" key="1">
    <citation type="submission" date="2018-05" db="EMBL/GenBank/DDBJ databases">
        <authorList>
            <person name="Lanie J.A."/>
            <person name="Ng W.-L."/>
            <person name="Kazmierczak K.M."/>
            <person name="Andrzejewski T.M."/>
            <person name="Davidsen T.M."/>
            <person name="Wayne K.J."/>
            <person name="Tettelin H."/>
            <person name="Glass J.I."/>
            <person name="Rusch D."/>
            <person name="Podicherti R."/>
            <person name="Tsui H.-C.T."/>
            <person name="Winkler M.E."/>
        </authorList>
    </citation>
    <scope>NUCLEOTIDE SEQUENCE</scope>
</reference>
<name>A0A381NIW9_9ZZZZ</name>
<evidence type="ECO:0000313" key="1">
    <source>
        <dbReference type="EMBL" id="SUZ54510.1"/>
    </source>
</evidence>